<name>A0A074ZDJ0_OPIVI</name>
<gene>
    <name evidence="1" type="ORF">T265_10370</name>
</gene>
<protein>
    <submittedName>
        <fullName evidence="1">Uncharacterized protein</fullName>
    </submittedName>
</protein>
<dbReference type="AlphaFoldDB" id="A0A074ZDJ0"/>
<dbReference type="CTD" id="20324538"/>
<dbReference type="RefSeq" id="XP_009174991.1">
    <property type="nucleotide sequence ID" value="XM_009176727.1"/>
</dbReference>
<evidence type="ECO:0000313" key="1">
    <source>
        <dbReference type="EMBL" id="KER21270.1"/>
    </source>
</evidence>
<dbReference type="EMBL" id="KL596980">
    <property type="protein sequence ID" value="KER21270.1"/>
    <property type="molecule type" value="Genomic_DNA"/>
</dbReference>
<sequence length="301" mass="34185">MLSGGGARWTKWLEHEFTDRKVRGPNPTSTTRLPLSRLGRPGIIPALVPPSCAMAARHRKSATAGRCSTTSMDVLHARQPLYYEHHLTIVQGSHRQRFKRRSFEDTSLLKMKLNKNGESGLPCRTLLFLSRRVYMGARWPNWLEREFTDRKVRGSNPTSATRLPLSRPGRSGSIPALVLPPGGMAARHRMLQLNDYYYYYYYLHGLRGPKVFGIKWEVNCLLCFQRGAKWSKWLEREFTDRKVRGSNPTSASRLPCLGLGNLAVSQPSCNLWVAWQLGTERVLQLNDAFNEKLSGGCAELQ</sequence>
<dbReference type="GeneID" id="20324538"/>
<organism evidence="1 2">
    <name type="scientific">Opisthorchis viverrini</name>
    <name type="common">Southeast Asian liver fluke</name>
    <dbReference type="NCBI Taxonomy" id="6198"/>
    <lineage>
        <taxon>Eukaryota</taxon>
        <taxon>Metazoa</taxon>
        <taxon>Spiralia</taxon>
        <taxon>Lophotrochozoa</taxon>
        <taxon>Platyhelminthes</taxon>
        <taxon>Trematoda</taxon>
        <taxon>Digenea</taxon>
        <taxon>Opisthorchiida</taxon>
        <taxon>Opisthorchiata</taxon>
        <taxon>Opisthorchiidae</taxon>
        <taxon>Opisthorchis</taxon>
    </lineage>
</organism>
<proteinExistence type="predicted"/>
<accession>A0A074ZDJ0</accession>
<keyword evidence="2" id="KW-1185">Reference proteome</keyword>
<evidence type="ECO:0000313" key="2">
    <source>
        <dbReference type="Proteomes" id="UP000054324"/>
    </source>
</evidence>
<reference evidence="1 2" key="1">
    <citation type="submission" date="2013-11" db="EMBL/GenBank/DDBJ databases">
        <title>Opisthorchis viverrini - life in the bile duct.</title>
        <authorList>
            <person name="Young N.D."/>
            <person name="Nagarajan N."/>
            <person name="Lin S.J."/>
            <person name="Korhonen P.K."/>
            <person name="Jex A.R."/>
            <person name="Hall R.S."/>
            <person name="Safavi-Hemami H."/>
            <person name="Kaewkong W."/>
            <person name="Bertrand D."/>
            <person name="Gao S."/>
            <person name="Seet Q."/>
            <person name="Wongkham S."/>
            <person name="Teh B.T."/>
            <person name="Wongkham C."/>
            <person name="Intapan P.M."/>
            <person name="Maleewong W."/>
            <person name="Yang X."/>
            <person name="Hu M."/>
            <person name="Wang Z."/>
            <person name="Hofmann A."/>
            <person name="Sternberg P.W."/>
            <person name="Tan P."/>
            <person name="Wang J."/>
            <person name="Gasser R.B."/>
        </authorList>
    </citation>
    <scope>NUCLEOTIDE SEQUENCE [LARGE SCALE GENOMIC DNA]</scope>
</reference>
<dbReference type="KEGG" id="ovi:T265_10370"/>
<dbReference type="Proteomes" id="UP000054324">
    <property type="component" value="Unassembled WGS sequence"/>
</dbReference>
<dbReference type="OrthoDB" id="3945418at2759"/>